<keyword evidence="2" id="KW-0067">ATP-binding</keyword>
<proteinExistence type="predicted"/>
<evidence type="ECO:0000256" key="2">
    <source>
        <dbReference type="ARBA" id="ARBA00022840"/>
    </source>
</evidence>
<dbReference type="InterPro" id="IPR050130">
    <property type="entry name" value="ClpA_ClpB"/>
</dbReference>
<feature type="domain" description="AAA+ ATPase" evidence="3">
    <location>
        <begin position="173"/>
        <end position="315"/>
    </location>
</feature>
<dbReference type="PANTHER" id="PTHR11638:SF18">
    <property type="entry name" value="HEAT SHOCK PROTEIN 104"/>
    <property type="match status" value="1"/>
</dbReference>
<dbReference type="GO" id="GO:0034605">
    <property type="term" value="P:cellular response to heat"/>
    <property type="evidence" value="ECO:0007669"/>
    <property type="project" value="TreeGrafter"/>
</dbReference>
<comment type="caution">
    <text evidence="4">The sequence shown here is derived from an EMBL/GenBank/DDBJ whole genome shotgun (WGS) entry which is preliminary data.</text>
</comment>
<reference evidence="4 5" key="1">
    <citation type="submission" date="2016-09" db="EMBL/GenBank/DDBJ databases">
        <title>Complete genome of Desulfosporosinus sp. OL.</title>
        <authorList>
            <person name="Mardanov A."/>
            <person name="Beletsky A."/>
            <person name="Panova A."/>
            <person name="Karnachuk O."/>
            <person name="Ravin N."/>
        </authorList>
    </citation>
    <scope>NUCLEOTIDE SEQUENCE [LARGE SCALE GENOMIC DNA]</scope>
    <source>
        <strain evidence="4 5">OL</strain>
    </source>
</reference>
<dbReference type="GO" id="GO:0005524">
    <property type="term" value="F:ATP binding"/>
    <property type="evidence" value="ECO:0007669"/>
    <property type="project" value="UniProtKB-KW"/>
</dbReference>
<dbReference type="OrthoDB" id="9783370at2"/>
<sequence length="383" mass="44874">MVDKRTYHIVIGSKAFFDAQVKKLEEKQDEEYEENVIKIFLELVRLSDERKQRGYPFLDEDKASIMILKNDNYHGIVESAHDRLGSLIEELTTDDAIIYIHNPPIILEAYLEGLHYRGLIHLSRDKEEYSINRQPENFSGNMKRIAHNIFGQDEAIVEISKSMWYLTTANRKKPYVIMLYGGSSLGKSELVREIADKFFNGKFVEKHLSMFKNDAYSHYFFGDRPNRRSLGFDLLERESNLIFLDELDKCPEYFYSAFYTLFDNAIFSDATYELDIFGLLIVLTSNYNNMNEMKDRLGLPIFYRIDKFIHFKDFSEKTIYDITMSEIESHVKECNEKINAIDVYKRVSLVIQATGENARTIKNKIQSAIEEMLFQEVKDISTL</sequence>
<dbReference type="SUPFAM" id="SSF52540">
    <property type="entry name" value="P-loop containing nucleoside triphosphate hydrolases"/>
    <property type="match status" value="1"/>
</dbReference>
<dbReference type="InterPro" id="IPR027417">
    <property type="entry name" value="P-loop_NTPase"/>
</dbReference>
<dbReference type="GO" id="GO:0005737">
    <property type="term" value="C:cytoplasm"/>
    <property type="evidence" value="ECO:0007669"/>
    <property type="project" value="TreeGrafter"/>
</dbReference>
<evidence type="ECO:0000259" key="3">
    <source>
        <dbReference type="SMART" id="SM00382"/>
    </source>
</evidence>
<dbReference type="SMART" id="SM00382">
    <property type="entry name" value="AAA"/>
    <property type="match status" value="1"/>
</dbReference>
<evidence type="ECO:0000313" key="4">
    <source>
        <dbReference type="EMBL" id="OLN30339.1"/>
    </source>
</evidence>
<dbReference type="RefSeq" id="WP_075365636.1">
    <property type="nucleotide sequence ID" value="NZ_MLBF01000025.1"/>
</dbReference>
<evidence type="ECO:0000313" key="5">
    <source>
        <dbReference type="Proteomes" id="UP000186102"/>
    </source>
</evidence>
<dbReference type="Pfam" id="PF00004">
    <property type="entry name" value="AAA"/>
    <property type="match status" value="1"/>
</dbReference>
<keyword evidence="1" id="KW-0547">Nucleotide-binding</keyword>
<dbReference type="EMBL" id="MLBF01000025">
    <property type="protein sequence ID" value="OLN30339.1"/>
    <property type="molecule type" value="Genomic_DNA"/>
</dbReference>
<dbReference type="GO" id="GO:0016887">
    <property type="term" value="F:ATP hydrolysis activity"/>
    <property type="evidence" value="ECO:0007669"/>
    <property type="project" value="InterPro"/>
</dbReference>
<name>A0A1Q8QSL4_9FIRM</name>
<organism evidence="4 5">
    <name type="scientific">Desulfosporosinus metallidurans</name>
    <dbReference type="NCBI Taxonomy" id="1888891"/>
    <lineage>
        <taxon>Bacteria</taxon>
        <taxon>Bacillati</taxon>
        <taxon>Bacillota</taxon>
        <taxon>Clostridia</taxon>
        <taxon>Eubacteriales</taxon>
        <taxon>Desulfitobacteriaceae</taxon>
        <taxon>Desulfosporosinus</taxon>
    </lineage>
</organism>
<dbReference type="InterPro" id="IPR003593">
    <property type="entry name" value="AAA+_ATPase"/>
</dbReference>
<dbReference type="STRING" id="1888891.DSOL_3104"/>
<gene>
    <name evidence="4" type="ORF">DSOL_3104</name>
</gene>
<dbReference type="AlphaFoldDB" id="A0A1Q8QSL4"/>
<dbReference type="InterPro" id="IPR003959">
    <property type="entry name" value="ATPase_AAA_core"/>
</dbReference>
<accession>A0A1Q8QSL4</accession>
<dbReference type="Proteomes" id="UP000186102">
    <property type="component" value="Unassembled WGS sequence"/>
</dbReference>
<evidence type="ECO:0000256" key="1">
    <source>
        <dbReference type="ARBA" id="ARBA00022741"/>
    </source>
</evidence>
<keyword evidence="5" id="KW-1185">Reference proteome</keyword>
<protein>
    <submittedName>
        <fullName evidence="4">ClpB protein</fullName>
    </submittedName>
</protein>
<dbReference type="PANTHER" id="PTHR11638">
    <property type="entry name" value="ATP-DEPENDENT CLP PROTEASE"/>
    <property type="match status" value="1"/>
</dbReference>
<dbReference type="Gene3D" id="3.40.50.300">
    <property type="entry name" value="P-loop containing nucleotide triphosphate hydrolases"/>
    <property type="match status" value="1"/>
</dbReference>